<dbReference type="AlphaFoldDB" id="A0AA96WR05"/>
<dbReference type="EMBL" id="CP130144">
    <property type="protein sequence ID" value="WNZ48916.1"/>
    <property type="molecule type" value="Genomic_DNA"/>
</dbReference>
<gene>
    <name evidence="3" type="ORF">Q2T42_08105</name>
    <name evidence="4" type="ORF">Q2T42_13910</name>
    <name evidence="1" type="ORF">Q2T42_18130</name>
    <name evidence="2" type="ORF">Q2T42_19055</name>
</gene>
<proteinExistence type="predicted"/>
<evidence type="ECO:0000313" key="2">
    <source>
        <dbReference type="EMBL" id="WNZ43938.1"/>
    </source>
</evidence>
<evidence type="ECO:0000313" key="1">
    <source>
        <dbReference type="EMBL" id="WNZ43762.1"/>
    </source>
</evidence>
<protein>
    <submittedName>
        <fullName evidence="2">Helix-turn-helix domain-containing protein</fullName>
    </submittedName>
</protein>
<dbReference type="Pfam" id="PF13565">
    <property type="entry name" value="HTH_32"/>
    <property type="match status" value="1"/>
</dbReference>
<organism evidence="2">
    <name type="scientific">Leptolyngbya boryana CZ1</name>
    <dbReference type="NCBI Taxonomy" id="3060204"/>
    <lineage>
        <taxon>Bacteria</taxon>
        <taxon>Bacillati</taxon>
        <taxon>Cyanobacteriota</taxon>
        <taxon>Cyanophyceae</taxon>
        <taxon>Leptolyngbyales</taxon>
        <taxon>Leptolyngbyaceae</taxon>
        <taxon>Leptolyngbya group</taxon>
        <taxon>Leptolyngbya</taxon>
    </lineage>
</organism>
<dbReference type="EMBL" id="CP130144">
    <property type="protein sequence ID" value="WNZ43938.1"/>
    <property type="molecule type" value="Genomic_DNA"/>
</dbReference>
<evidence type="ECO:0000313" key="3">
    <source>
        <dbReference type="EMBL" id="WNZ47795.1"/>
    </source>
</evidence>
<reference evidence="2" key="2">
    <citation type="submission" date="2023-07" db="EMBL/GenBank/DDBJ databases">
        <authorList>
            <person name="Bai X.-H."/>
            <person name="Wang H.-H."/>
            <person name="Wang J."/>
            <person name="Ma M.-Y."/>
            <person name="Hu H.-H."/>
            <person name="Song Z.-L."/>
            <person name="Ma H.-G."/>
            <person name="Fan Y."/>
            <person name="Du C.-Y."/>
            <person name="Xu J.-C."/>
        </authorList>
    </citation>
    <scope>NUCLEOTIDE SEQUENCE</scope>
    <source>
        <strain evidence="2">CZ1</strain>
    </source>
</reference>
<sequence length="162" mass="18465">MAGVYKLEIQESAEELKQLLRAQTTATGKERLQVLYLLQTKQAKTVQAAAELIGRNRVTVQGWLQHYRSGGIAALLMSRKQTGRPRNLPQWAEQALFKRLQEPEGFESYQAICDWLETTLGLSVPYKTVHKLVYQRLGGLPKVPRPQSIKQSKEQLEAYKKT</sequence>
<name>A0AA96WR05_LEPBY</name>
<evidence type="ECO:0000313" key="4">
    <source>
        <dbReference type="EMBL" id="WNZ48916.1"/>
    </source>
</evidence>
<dbReference type="RefSeq" id="WP_316425929.1">
    <property type="nucleotide sequence ID" value="NZ_CP130144.1"/>
</dbReference>
<dbReference type="InterPro" id="IPR009057">
    <property type="entry name" value="Homeodomain-like_sf"/>
</dbReference>
<reference evidence="2" key="1">
    <citation type="journal article" date="2023" name="Plants (Basel)">
        <title>Genomic Analysis of Leptolyngbya boryana CZ1 Reveals Efficient Carbon Fixation Modules.</title>
        <authorList>
            <person name="Bai X."/>
            <person name="Wang H."/>
            <person name="Cheng W."/>
            <person name="Wang J."/>
            <person name="Ma M."/>
            <person name="Hu H."/>
            <person name="Song Z."/>
            <person name="Ma H."/>
            <person name="Fan Y."/>
            <person name="Du C."/>
            <person name="Xu J."/>
        </authorList>
    </citation>
    <scope>NUCLEOTIDE SEQUENCE</scope>
    <source>
        <strain evidence="2">CZ1</strain>
    </source>
</reference>
<accession>A0AA96WR05</accession>
<dbReference type="EMBL" id="CP130144">
    <property type="protein sequence ID" value="WNZ47795.1"/>
    <property type="molecule type" value="Genomic_DNA"/>
</dbReference>
<dbReference type="EMBL" id="CP130144">
    <property type="protein sequence ID" value="WNZ43762.1"/>
    <property type="molecule type" value="Genomic_DNA"/>
</dbReference>
<dbReference type="SUPFAM" id="SSF46689">
    <property type="entry name" value="Homeodomain-like"/>
    <property type="match status" value="1"/>
</dbReference>